<feature type="domain" description="Peptidase S8/S53" evidence="14">
    <location>
        <begin position="121"/>
        <end position="416"/>
    </location>
</feature>
<dbReference type="PROSITE" id="PS00137">
    <property type="entry name" value="SUBTILASE_HIS"/>
    <property type="match status" value="1"/>
</dbReference>
<keyword evidence="7 10" id="KW-0720">Serine protease</keyword>
<dbReference type="SUPFAM" id="SSF52743">
    <property type="entry name" value="Subtilisin-like"/>
    <property type="match status" value="1"/>
</dbReference>
<evidence type="ECO:0000256" key="7">
    <source>
        <dbReference type="ARBA" id="ARBA00022825"/>
    </source>
</evidence>
<dbReference type="InterPro" id="IPR023827">
    <property type="entry name" value="Peptidase_S8_Asp-AS"/>
</dbReference>
<evidence type="ECO:0000256" key="8">
    <source>
        <dbReference type="ARBA" id="ARBA00022989"/>
    </source>
</evidence>
<comment type="similarity">
    <text evidence="2 10 11">Belongs to the peptidase S8 family.</text>
</comment>
<dbReference type="EMBL" id="VUOB01000010">
    <property type="protein sequence ID" value="KAA2264699.1"/>
    <property type="molecule type" value="Genomic_DNA"/>
</dbReference>
<evidence type="ECO:0000256" key="3">
    <source>
        <dbReference type="ARBA" id="ARBA00022475"/>
    </source>
</evidence>
<dbReference type="PRINTS" id="PR00723">
    <property type="entry name" value="SUBTILISIN"/>
</dbReference>
<evidence type="ECO:0000259" key="14">
    <source>
        <dbReference type="Pfam" id="PF00082"/>
    </source>
</evidence>
<dbReference type="NCBIfam" id="TIGR03921">
    <property type="entry name" value="T7SS_mycosin"/>
    <property type="match status" value="1"/>
</dbReference>
<dbReference type="Gene3D" id="3.40.50.200">
    <property type="entry name" value="Peptidase S8/S53 domain"/>
    <property type="match status" value="1"/>
</dbReference>
<dbReference type="PROSITE" id="PS00136">
    <property type="entry name" value="SUBTILASE_ASP"/>
    <property type="match status" value="1"/>
</dbReference>
<dbReference type="OrthoDB" id="9798386at2"/>
<organism evidence="15 16">
    <name type="scientific">Solihabitans fulvus</name>
    <dbReference type="NCBI Taxonomy" id="1892852"/>
    <lineage>
        <taxon>Bacteria</taxon>
        <taxon>Bacillati</taxon>
        <taxon>Actinomycetota</taxon>
        <taxon>Actinomycetes</taxon>
        <taxon>Pseudonocardiales</taxon>
        <taxon>Pseudonocardiaceae</taxon>
        <taxon>Solihabitans</taxon>
    </lineage>
</organism>
<feature type="active site" description="Charge relay system" evidence="10">
    <location>
        <position position="163"/>
    </location>
</feature>
<sequence>MRSTRMRALAMTPGPRGRKSLAAGATALILLAGLGGTPQAMAQSSKPSTGSSASPTAKTPATPPPVDMSKLALAPVEKPAKAGDYELKNACITSNVTTDLANKPWGQQQLQIEEAQRFATGKGQTVAVIDTGVNPHPRFGDRLTQGGDYVAAPGTTPTDCDGHGTEVAGIIAAGRDPKTGFVGVAPDAKILALRQTSGNFALKTPNGTAAAGAGDLIALAKAIHYAADQGAKVINMSVTLCVNAPYTPVDSVLAVQAAIHDAVEKHDVVVVAAAGNVDPEGCPAQNDDPDPNNVHVIALPPWFSDDVLSVAAIARSGEPASFTVWGPWVNIAGPGTEITSLDPGPGSSGLTNSLVRNNKPEALQGTSFASPYVAGVAALVRERFPELSAREVMSRLERTAQHPGNPSGRDNKVGYGMVNPIAALTAVLPDEKGVAAARPTPVNTSLNQVPDKNWMPMVVALSGTGIGVGLLLLTLFIMHTINRVRTRREGSGARA</sequence>
<dbReference type="InterPro" id="IPR050131">
    <property type="entry name" value="Peptidase_S8_subtilisin-like"/>
</dbReference>
<dbReference type="InterPro" id="IPR015500">
    <property type="entry name" value="Peptidase_S8_subtilisin-rel"/>
</dbReference>
<evidence type="ECO:0000256" key="11">
    <source>
        <dbReference type="RuleBase" id="RU003355"/>
    </source>
</evidence>
<comment type="subcellular location">
    <subcellularLocation>
        <location evidence="1">Cell membrane</location>
        <topology evidence="1">Single-pass membrane protein</topology>
    </subcellularLocation>
</comment>
<dbReference type="InterPro" id="IPR023828">
    <property type="entry name" value="Peptidase_S8_Ser-AS"/>
</dbReference>
<gene>
    <name evidence="15" type="primary">mycP</name>
    <name evidence="15" type="ORF">F0L68_06300</name>
</gene>
<accession>A0A5B2XPA5</accession>
<dbReference type="Proteomes" id="UP000323454">
    <property type="component" value="Unassembled WGS sequence"/>
</dbReference>
<reference evidence="15 16" key="1">
    <citation type="submission" date="2019-09" db="EMBL/GenBank/DDBJ databases">
        <title>Goodfellowia gen. nov., a new genus of the Pseudonocardineae related to Actinoalloteichus, containing Goodfellowia coeruleoviolacea gen. nov., comb. nov. gen. nov., comb. nov.</title>
        <authorList>
            <person name="Labeda D."/>
        </authorList>
    </citation>
    <scope>NUCLEOTIDE SEQUENCE [LARGE SCALE GENOMIC DNA]</scope>
    <source>
        <strain evidence="15 16">AN110305</strain>
    </source>
</reference>
<feature type="active site" description="Charge relay system" evidence="10">
    <location>
        <position position="130"/>
    </location>
</feature>
<dbReference type="PANTHER" id="PTHR43806:SF11">
    <property type="entry name" value="CEREVISIN-RELATED"/>
    <property type="match status" value="1"/>
</dbReference>
<dbReference type="InterPro" id="IPR036852">
    <property type="entry name" value="Peptidase_S8/S53_dom_sf"/>
</dbReference>
<feature type="compositionally biased region" description="Low complexity" evidence="12">
    <location>
        <begin position="44"/>
        <end position="60"/>
    </location>
</feature>
<evidence type="ECO:0000256" key="5">
    <source>
        <dbReference type="ARBA" id="ARBA00022692"/>
    </source>
</evidence>
<evidence type="ECO:0000256" key="6">
    <source>
        <dbReference type="ARBA" id="ARBA00022801"/>
    </source>
</evidence>
<evidence type="ECO:0000313" key="16">
    <source>
        <dbReference type="Proteomes" id="UP000323454"/>
    </source>
</evidence>
<keyword evidence="16" id="KW-1185">Reference proteome</keyword>
<feature type="region of interest" description="Disordered" evidence="12">
    <location>
        <begin position="38"/>
        <end position="67"/>
    </location>
</feature>
<keyword evidence="5 13" id="KW-0812">Transmembrane</keyword>
<feature type="active site" description="Charge relay system" evidence="10">
    <location>
        <position position="367"/>
    </location>
</feature>
<dbReference type="Pfam" id="PF00082">
    <property type="entry name" value="Peptidase_S8"/>
    <property type="match status" value="1"/>
</dbReference>
<dbReference type="PANTHER" id="PTHR43806">
    <property type="entry name" value="PEPTIDASE S8"/>
    <property type="match status" value="1"/>
</dbReference>
<protein>
    <submittedName>
        <fullName evidence="15">Type VII secretion-associated serine protease mycosin</fullName>
    </submittedName>
</protein>
<dbReference type="PROSITE" id="PS51892">
    <property type="entry name" value="SUBTILASE"/>
    <property type="match status" value="1"/>
</dbReference>
<keyword evidence="3" id="KW-1003">Cell membrane</keyword>
<dbReference type="RefSeq" id="WP_149848502.1">
    <property type="nucleotide sequence ID" value="NZ_VUOB01000010.1"/>
</dbReference>
<evidence type="ECO:0000256" key="1">
    <source>
        <dbReference type="ARBA" id="ARBA00004162"/>
    </source>
</evidence>
<evidence type="ECO:0000256" key="12">
    <source>
        <dbReference type="SAM" id="MobiDB-lite"/>
    </source>
</evidence>
<name>A0A5B2XPA5_9PSEU</name>
<dbReference type="AlphaFoldDB" id="A0A5B2XPA5"/>
<dbReference type="GO" id="GO:0006508">
    <property type="term" value="P:proteolysis"/>
    <property type="evidence" value="ECO:0007669"/>
    <property type="project" value="UniProtKB-KW"/>
</dbReference>
<dbReference type="InterPro" id="IPR000209">
    <property type="entry name" value="Peptidase_S8/S53_dom"/>
</dbReference>
<dbReference type="GO" id="GO:0005886">
    <property type="term" value="C:plasma membrane"/>
    <property type="evidence" value="ECO:0007669"/>
    <property type="project" value="UniProtKB-SubCell"/>
</dbReference>
<evidence type="ECO:0000256" key="4">
    <source>
        <dbReference type="ARBA" id="ARBA00022670"/>
    </source>
</evidence>
<evidence type="ECO:0000256" key="9">
    <source>
        <dbReference type="ARBA" id="ARBA00023136"/>
    </source>
</evidence>
<dbReference type="InterPro" id="IPR023834">
    <property type="entry name" value="T7SS_pept_S8A_mycosin"/>
</dbReference>
<evidence type="ECO:0000256" key="2">
    <source>
        <dbReference type="ARBA" id="ARBA00011073"/>
    </source>
</evidence>
<comment type="caution">
    <text evidence="15">The sequence shown here is derived from an EMBL/GenBank/DDBJ whole genome shotgun (WGS) entry which is preliminary data.</text>
</comment>
<dbReference type="PROSITE" id="PS00138">
    <property type="entry name" value="SUBTILASE_SER"/>
    <property type="match status" value="1"/>
</dbReference>
<dbReference type="InterPro" id="IPR022398">
    <property type="entry name" value="Peptidase_S8_His-AS"/>
</dbReference>
<keyword evidence="4 10" id="KW-0645">Protease</keyword>
<evidence type="ECO:0000256" key="10">
    <source>
        <dbReference type="PROSITE-ProRule" id="PRU01240"/>
    </source>
</evidence>
<evidence type="ECO:0000256" key="13">
    <source>
        <dbReference type="SAM" id="Phobius"/>
    </source>
</evidence>
<proteinExistence type="inferred from homology"/>
<keyword evidence="6 10" id="KW-0378">Hydrolase</keyword>
<dbReference type="GO" id="GO:0004252">
    <property type="term" value="F:serine-type endopeptidase activity"/>
    <property type="evidence" value="ECO:0007669"/>
    <property type="project" value="UniProtKB-UniRule"/>
</dbReference>
<keyword evidence="9 13" id="KW-0472">Membrane</keyword>
<feature type="transmembrane region" description="Helical" evidence="13">
    <location>
        <begin position="454"/>
        <end position="478"/>
    </location>
</feature>
<reference evidence="15 16" key="2">
    <citation type="submission" date="2019-09" db="EMBL/GenBank/DDBJ databases">
        <authorList>
            <person name="Jin C."/>
        </authorList>
    </citation>
    <scope>NUCLEOTIDE SEQUENCE [LARGE SCALE GENOMIC DNA]</scope>
    <source>
        <strain evidence="15 16">AN110305</strain>
    </source>
</reference>
<keyword evidence="8 13" id="KW-1133">Transmembrane helix</keyword>
<evidence type="ECO:0000313" key="15">
    <source>
        <dbReference type="EMBL" id="KAA2264699.1"/>
    </source>
</evidence>